<sequence length="417" mass="44246">MDDIQLHTVTQSQPTPVLEDVERKTAAEIDQLLDHSNCSPGQRIGLAVGSRGIARLPGIVRAIVERLQARQLLPVILPAMGSHGGATPAGQTDVLRRLGIDPSALGVDIDADMATEVLGTTADGTPVQIACSAMAVDHVLLCNRVKPHTRFTGSTQSGLLKMLVIGLGKHAGAAAYHRATHHVCFDDIVATAVPLIRSRVSVLGGLAVIENARDEVAEVTAVSMDSLPGQEPALLKRAESLMPRLPLKEIDLLIVDQIGKEISGTGMDTNVIGRKANDHVSGPDDWCHTHLIYVRGLTAATAGNANGIGMAEFVRDDVLPTVDWRKTSVNAITAGHPTAAMCPVSLPSDRDVLEAALSILGPNPRIVHIRNTLQLSSLLISDACLPQIPNDTEWLQASQAGPIRFDSAGNFAHSRPF</sequence>
<dbReference type="OrthoDB" id="9788398at2"/>
<accession>F0SSI8</accession>
<dbReference type="STRING" id="756272.Plabr_2704"/>
<dbReference type="KEGG" id="pbs:Plabr_2704"/>
<dbReference type="RefSeq" id="WP_013629028.1">
    <property type="nucleotide sequence ID" value="NC_015174.1"/>
</dbReference>
<evidence type="ECO:0000259" key="1">
    <source>
        <dbReference type="Pfam" id="PF09861"/>
    </source>
</evidence>
<dbReference type="HOGENOM" id="CLU_055092_0_0_0"/>
<evidence type="ECO:0000313" key="3">
    <source>
        <dbReference type="Proteomes" id="UP000006860"/>
    </source>
</evidence>
<dbReference type="GO" id="GO:0050043">
    <property type="term" value="F:lactate racemase activity"/>
    <property type="evidence" value="ECO:0007669"/>
    <property type="project" value="InterPro"/>
</dbReference>
<dbReference type="Gene3D" id="3.40.50.11440">
    <property type="match status" value="1"/>
</dbReference>
<gene>
    <name evidence="2" type="ordered locus">Plabr_2704</name>
</gene>
<reference evidence="3" key="1">
    <citation type="submission" date="2011-02" db="EMBL/GenBank/DDBJ databases">
        <title>The complete genome of Planctomyces brasiliensis DSM 5305.</title>
        <authorList>
            <person name="Lucas S."/>
            <person name="Copeland A."/>
            <person name="Lapidus A."/>
            <person name="Bruce D."/>
            <person name="Goodwin L."/>
            <person name="Pitluck S."/>
            <person name="Kyrpides N."/>
            <person name="Mavromatis K."/>
            <person name="Pagani I."/>
            <person name="Ivanova N."/>
            <person name="Ovchinnikova G."/>
            <person name="Lu M."/>
            <person name="Detter J.C."/>
            <person name="Han C."/>
            <person name="Land M."/>
            <person name="Hauser L."/>
            <person name="Markowitz V."/>
            <person name="Cheng J.-F."/>
            <person name="Hugenholtz P."/>
            <person name="Woyke T."/>
            <person name="Wu D."/>
            <person name="Tindall B."/>
            <person name="Pomrenke H.G."/>
            <person name="Brambilla E."/>
            <person name="Klenk H.-P."/>
            <person name="Eisen J.A."/>
        </authorList>
    </citation>
    <scope>NUCLEOTIDE SEQUENCE [LARGE SCALE GENOMIC DNA]</scope>
    <source>
        <strain evidence="3">ATCC 49424 / DSM 5305 / JCM 21570 / NBRC 103401 / IFAM 1448</strain>
    </source>
</reference>
<dbReference type="InterPro" id="IPR018657">
    <property type="entry name" value="LarA-like_N"/>
</dbReference>
<protein>
    <submittedName>
        <fullName evidence="2">Iron-sulfur cluster binding protein</fullName>
    </submittedName>
</protein>
<dbReference type="EMBL" id="CP002546">
    <property type="protein sequence ID" value="ADY60304.1"/>
    <property type="molecule type" value="Genomic_DNA"/>
</dbReference>
<organism evidence="2 3">
    <name type="scientific">Rubinisphaera brasiliensis (strain ATCC 49424 / DSM 5305 / JCM 21570 / IAM 15109 / NBRC 103401 / IFAM 1448)</name>
    <name type="common">Planctomyces brasiliensis</name>
    <dbReference type="NCBI Taxonomy" id="756272"/>
    <lineage>
        <taxon>Bacteria</taxon>
        <taxon>Pseudomonadati</taxon>
        <taxon>Planctomycetota</taxon>
        <taxon>Planctomycetia</taxon>
        <taxon>Planctomycetales</taxon>
        <taxon>Planctomycetaceae</taxon>
        <taxon>Rubinisphaera</taxon>
    </lineage>
</organism>
<dbReference type="eggNOG" id="COG2768">
    <property type="taxonomic scope" value="Bacteria"/>
</dbReference>
<name>F0SSI8_RUBBR</name>
<keyword evidence="3" id="KW-1185">Reference proteome</keyword>
<evidence type="ECO:0000313" key="2">
    <source>
        <dbReference type="EMBL" id="ADY60304.1"/>
    </source>
</evidence>
<proteinExistence type="predicted"/>
<dbReference type="AlphaFoldDB" id="F0SSI8"/>
<feature type="domain" description="LarA-like N-terminal" evidence="1">
    <location>
        <begin position="59"/>
        <end position="180"/>
    </location>
</feature>
<dbReference type="Proteomes" id="UP000006860">
    <property type="component" value="Chromosome"/>
</dbReference>
<dbReference type="Pfam" id="PF09861">
    <property type="entry name" value="Lar_N"/>
    <property type="match status" value="1"/>
</dbReference>